<dbReference type="Gene3D" id="2.180.10.10">
    <property type="entry name" value="RHS repeat-associated core"/>
    <property type="match status" value="2"/>
</dbReference>
<organism evidence="5 6">
    <name type="scientific">Thalassotalea nanhaiensis</name>
    <dbReference type="NCBI Taxonomy" id="3065648"/>
    <lineage>
        <taxon>Bacteria</taxon>
        <taxon>Pseudomonadati</taxon>
        <taxon>Pseudomonadota</taxon>
        <taxon>Gammaproteobacteria</taxon>
        <taxon>Alteromonadales</taxon>
        <taxon>Colwelliaceae</taxon>
        <taxon>Thalassotalea</taxon>
    </lineage>
</organism>
<feature type="transmembrane region" description="Helical" evidence="2">
    <location>
        <begin position="12"/>
        <end position="32"/>
    </location>
</feature>
<dbReference type="InterPro" id="IPR006530">
    <property type="entry name" value="YD"/>
</dbReference>
<feature type="domain" description="Teneurin-like YD-shell" evidence="4">
    <location>
        <begin position="1056"/>
        <end position="1129"/>
    </location>
</feature>
<dbReference type="Pfam" id="PF20148">
    <property type="entry name" value="DUF6531"/>
    <property type="match status" value="1"/>
</dbReference>
<dbReference type="InterPro" id="IPR050708">
    <property type="entry name" value="T6SS_VgrG/RHS"/>
</dbReference>
<keyword evidence="1" id="KW-0677">Repeat</keyword>
<dbReference type="InterPro" id="IPR045351">
    <property type="entry name" value="DUF6531"/>
</dbReference>
<keyword evidence="2" id="KW-0472">Membrane</keyword>
<keyword evidence="2" id="KW-0812">Transmembrane</keyword>
<dbReference type="Proteomes" id="UP001248581">
    <property type="component" value="Chromosome"/>
</dbReference>
<evidence type="ECO:0000313" key="5">
    <source>
        <dbReference type="EMBL" id="WNC69620.1"/>
    </source>
</evidence>
<keyword evidence="2" id="KW-1133">Transmembrane helix</keyword>
<evidence type="ECO:0000313" key="6">
    <source>
        <dbReference type="Proteomes" id="UP001248581"/>
    </source>
</evidence>
<dbReference type="EMBL" id="CP134146">
    <property type="protein sequence ID" value="WNC69620.1"/>
    <property type="molecule type" value="Genomic_DNA"/>
</dbReference>
<dbReference type="NCBIfam" id="TIGR01643">
    <property type="entry name" value="YD_repeat_2x"/>
    <property type="match status" value="1"/>
</dbReference>
<sequence>MRPIFYGSCHPITRLPFLSLIIFITILFSITANAGQPYHQAIGSLNGYEDEDKIANSGLEWIKRPKYKVSQTSPARINSWVTRTVSLNGWPTGEQGKIIWRFFAPDGSKSKEDSTRWTGSCWTGYYSCTRPGGTIEAPAFVADEIGLWRVETYDSSDGVETLISSEPFEVRGREMQITKGVNLTVYENDNSDEPLALKLIDYDHVSGTPNKLVTFEVIQRPKGKASGGLNYYYKEGFTGSKINSIEATTNFNGIARVFFESGSNHGTYIIKATSYWAPESPIEFQVTVKEGKDPNKEEDILTELLEPGRNLGKPKQCDALVGNPINVITGNKFQQEIDYQGKGFMPLEFIRYYNSHSNSSSGFGLKWSHSYSRYITSTTEEVNGLEKTVAKLYRDNGQVVSFYQDRKSWYPVHADVRSQLTLASKKWRYTTEQNIVEVYNQQGQLESITHIDGNVYTLEYLDDGKLQYVYSPNRSRLSFEYNSDDKIKRVFGSFDNYYRYYESNSGMLSFVQDNVSSKRYHYEDANYVSLLSGITDENGDRVSTWKYNDKRQAISSFNGNGLNQVNIQYHMDGSRTVTHADGKTTELLATAQLGLGLLTNVDGPTCDSGEEKSKSFTYDHQTNNILSKTVDGITTTFGNYDSNGNPGFVIEAYGSEDERRTDYTYDPRFPNRVTHIKRPSVSVGYKISHLTYDDSGHLLQQREQGYELNGTPLERVISYEYNGPLGQVSRIDGARIDVDDSYHFNYHPLDATSFVPASLKDVIGPDGSVLKTNMKFKSNGSLSSYTTANGLKVDNTYYSYDDTLETHTRTANNISRTTFFTYTSTKQIESITTGYGSDNATTINLAYDNTQRLIRVSNSLGDYIEFEFDANNNVVAENVYDNKAVLQQQIATVFDSYNNISQQISANQIVKSVHAADGRLIQQTDGNNVVNKYTYDDLKRLTTISNDTNGAEQSTTNSQNLINYDVHNNQTHLTDANGNTTEYEFDDLGNLLSENSPDRGKWLFTYDSAGNRLTAVDAKQQTFNYQYDAYNRLLLTDTLGTSEDVSYFYDVCSNGIGKLCRVLKGNTEVSYSYNGFGELASQTQNIGSITTTVSYSYDLQGRIKDITYPSGSVVSYSYDNAGNVQTVDLTQNGNTQNIINGAEYTFSGLLTNLNFANGLALNNTYDLAGRVTSLTNGPLNLLHSFDGAANIISQSTNQYSYDALNRLASASTNLGDLDYSYDKNSNRLTFTENSIQTQYGIAINSNIITSINTLIVNNDANGNRLNRNGQTLQYTPYNQLSQIANVAQYKYNGLGQRVQKALLLNTDIKTFVYGINGQLLAEMDVSGIVTDEHIYLGNMPIAVIKHKTAGSELFYVHSDHLNTPRAITKQDKTEVWQWQSDPFGKGLANNDVDLDGTTFDYNKRFPGQYYDGESGLHYNYYRDYDPTTGRYLQSDPIGLNGGMNTFGYVGGNPLMYTDPLGLARWKGRIEAVAGGEIVGGIAGRAILTSDCNEGKRWNVKVSFKAGGTTAGFPWSIMASKIELNDPYPTAKPINLIGDFSYSGVSVAALLGYGVSTIQIGQAYSASSGLVVGVDASWTDFTLGESSVTDAFETECGCER</sequence>
<reference evidence="6" key="1">
    <citation type="submission" date="2023-09" db="EMBL/GenBank/DDBJ databases">
        <authorList>
            <person name="Li S."/>
            <person name="Li X."/>
            <person name="Zhang C."/>
            <person name="Zhao Z."/>
        </authorList>
    </citation>
    <scope>NUCLEOTIDE SEQUENCE [LARGE SCALE GENOMIC DNA]</scope>
    <source>
        <strain evidence="6">SQ345</strain>
    </source>
</reference>
<gene>
    <name evidence="5" type="ORF">RI845_05590</name>
</gene>
<keyword evidence="6" id="KW-1185">Reference proteome</keyword>
<proteinExistence type="predicted"/>
<evidence type="ECO:0000256" key="1">
    <source>
        <dbReference type="ARBA" id="ARBA00022737"/>
    </source>
</evidence>
<dbReference type="InterPro" id="IPR022385">
    <property type="entry name" value="Rhs_assc_core"/>
</dbReference>
<dbReference type="Pfam" id="PF05593">
    <property type="entry name" value="RHS_repeat"/>
    <property type="match status" value="1"/>
</dbReference>
<name>A0ABY9TPF1_9GAMM</name>
<dbReference type="PANTHER" id="PTHR32305">
    <property type="match status" value="1"/>
</dbReference>
<dbReference type="InterPro" id="IPR056823">
    <property type="entry name" value="TEN-like_YD-shell"/>
</dbReference>
<accession>A0ABY9TPF1</accession>
<evidence type="ECO:0000256" key="2">
    <source>
        <dbReference type="SAM" id="Phobius"/>
    </source>
</evidence>
<protein>
    <submittedName>
        <fullName evidence="5">RHS repeat-associated core domain-containing protein</fullName>
    </submittedName>
</protein>
<dbReference type="Pfam" id="PF25023">
    <property type="entry name" value="TEN_YD-shell"/>
    <property type="match status" value="2"/>
</dbReference>
<evidence type="ECO:0000259" key="3">
    <source>
        <dbReference type="Pfam" id="PF20148"/>
    </source>
</evidence>
<feature type="domain" description="Teneurin-like YD-shell" evidence="4">
    <location>
        <begin position="1194"/>
        <end position="1435"/>
    </location>
</feature>
<dbReference type="RefSeq" id="WP_348388763.1">
    <property type="nucleotide sequence ID" value="NZ_CP134146.1"/>
</dbReference>
<dbReference type="InterPro" id="IPR031325">
    <property type="entry name" value="RHS_repeat"/>
</dbReference>
<evidence type="ECO:0000259" key="4">
    <source>
        <dbReference type="Pfam" id="PF25023"/>
    </source>
</evidence>
<feature type="domain" description="DUF6531" evidence="3">
    <location>
        <begin position="322"/>
        <end position="379"/>
    </location>
</feature>
<dbReference type="NCBIfam" id="TIGR03696">
    <property type="entry name" value="Rhs_assc_core"/>
    <property type="match status" value="1"/>
</dbReference>
<dbReference type="PANTHER" id="PTHR32305:SF15">
    <property type="entry name" value="PROTEIN RHSA-RELATED"/>
    <property type="match status" value="1"/>
</dbReference>